<dbReference type="Pfam" id="PF00126">
    <property type="entry name" value="HTH_1"/>
    <property type="match status" value="1"/>
</dbReference>
<dbReference type="AlphaFoldDB" id="A0A3B0BC15"/>
<keyword evidence="3" id="KW-0238">DNA-binding</keyword>
<proteinExistence type="inferred from homology"/>
<accession>A0A3B0BC15</accession>
<dbReference type="PROSITE" id="PS50931">
    <property type="entry name" value="HTH_LYSR"/>
    <property type="match status" value="1"/>
</dbReference>
<dbReference type="RefSeq" id="WP_120757441.1">
    <property type="nucleotide sequence ID" value="NZ_JBFADQ010000044.1"/>
</dbReference>
<dbReference type="InterPro" id="IPR000847">
    <property type="entry name" value="LysR_HTH_N"/>
</dbReference>
<dbReference type="GO" id="GO:0003677">
    <property type="term" value="F:DNA binding"/>
    <property type="evidence" value="ECO:0007669"/>
    <property type="project" value="UniProtKB-KW"/>
</dbReference>
<evidence type="ECO:0000256" key="3">
    <source>
        <dbReference type="ARBA" id="ARBA00023125"/>
    </source>
</evidence>
<evidence type="ECO:0000256" key="2">
    <source>
        <dbReference type="ARBA" id="ARBA00023015"/>
    </source>
</evidence>
<evidence type="ECO:0000256" key="1">
    <source>
        <dbReference type="ARBA" id="ARBA00009437"/>
    </source>
</evidence>
<dbReference type="PANTHER" id="PTHR30346:SF29">
    <property type="entry name" value="LYSR SUBSTRATE-BINDING"/>
    <property type="match status" value="1"/>
</dbReference>
<comment type="caution">
    <text evidence="6">The sequence shown here is derived from an EMBL/GenBank/DDBJ whole genome shotgun (WGS) entry which is preliminary data.</text>
</comment>
<protein>
    <submittedName>
        <fullName evidence="6">LysR family transcriptional regulator</fullName>
    </submittedName>
</protein>
<dbReference type="SUPFAM" id="SSF53850">
    <property type="entry name" value="Periplasmic binding protein-like II"/>
    <property type="match status" value="1"/>
</dbReference>
<dbReference type="CDD" id="cd08423">
    <property type="entry name" value="PBP2_LTTR_like_6"/>
    <property type="match status" value="1"/>
</dbReference>
<keyword evidence="4" id="KW-0804">Transcription</keyword>
<dbReference type="InterPro" id="IPR005119">
    <property type="entry name" value="LysR_subst-bd"/>
</dbReference>
<keyword evidence="7" id="KW-1185">Reference proteome</keyword>
<dbReference type="OrthoDB" id="4131546at2"/>
<evidence type="ECO:0000313" key="7">
    <source>
        <dbReference type="Proteomes" id="UP000270343"/>
    </source>
</evidence>
<dbReference type="EMBL" id="RBAM01000009">
    <property type="protein sequence ID" value="RKN69961.1"/>
    <property type="molecule type" value="Genomic_DNA"/>
</dbReference>
<evidence type="ECO:0000259" key="5">
    <source>
        <dbReference type="PROSITE" id="PS50931"/>
    </source>
</evidence>
<comment type="similarity">
    <text evidence="1">Belongs to the LysR transcriptional regulatory family.</text>
</comment>
<dbReference type="InterPro" id="IPR036390">
    <property type="entry name" value="WH_DNA-bd_sf"/>
</dbReference>
<organism evidence="6 7">
    <name type="scientific">Streptomyces klenkii</name>
    <dbReference type="NCBI Taxonomy" id="1420899"/>
    <lineage>
        <taxon>Bacteria</taxon>
        <taxon>Bacillati</taxon>
        <taxon>Actinomycetota</taxon>
        <taxon>Actinomycetes</taxon>
        <taxon>Kitasatosporales</taxon>
        <taxon>Streptomycetaceae</taxon>
        <taxon>Streptomyces</taxon>
    </lineage>
</organism>
<dbReference type="PANTHER" id="PTHR30346">
    <property type="entry name" value="TRANSCRIPTIONAL DUAL REGULATOR HCAR-RELATED"/>
    <property type="match status" value="1"/>
</dbReference>
<gene>
    <name evidence="6" type="ORF">D7231_23260</name>
</gene>
<evidence type="ECO:0000313" key="6">
    <source>
        <dbReference type="EMBL" id="RKN69961.1"/>
    </source>
</evidence>
<dbReference type="Gene3D" id="1.10.10.10">
    <property type="entry name" value="Winged helix-like DNA-binding domain superfamily/Winged helix DNA-binding domain"/>
    <property type="match status" value="1"/>
</dbReference>
<feature type="domain" description="HTH lysR-type" evidence="5">
    <location>
        <begin position="17"/>
        <end position="74"/>
    </location>
</feature>
<reference evidence="6 7" key="1">
    <citation type="journal article" date="2015" name="Antonie Van Leeuwenhoek">
        <title>Streptomyces klenkii sp. nov., isolated from deep marine sediment.</title>
        <authorList>
            <person name="Veyisoglu A."/>
            <person name="Sahin N."/>
        </authorList>
    </citation>
    <scope>NUCLEOTIDE SEQUENCE [LARGE SCALE GENOMIC DNA]</scope>
    <source>
        <strain evidence="6 7">KCTC 29202</strain>
    </source>
</reference>
<dbReference type="InterPro" id="IPR036388">
    <property type="entry name" value="WH-like_DNA-bd_sf"/>
</dbReference>
<name>A0A3B0BC15_9ACTN</name>
<keyword evidence="2" id="KW-0805">Transcription regulation</keyword>
<dbReference type="InterPro" id="IPR011991">
    <property type="entry name" value="ArsR-like_HTH"/>
</dbReference>
<evidence type="ECO:0000256" key="4">
    <source>
        <dbReference type="ARBA" id="ARBA00023163"/>
    </source>
</evidence>
<dbReference type="Pfam" id="PF03466">
    <property type="entry name" value="LysR_substrate"/>
    <property type="match status" value="1"/>
</dbReference>
<dbReference type="GO" id="GO:0032993">
    <property type="term" value="C:protein-DNA complex"/>
    <property type="evidence" value="ECO:0007669"/>
    <property type="project" value="TreeGrafter"/>
</dbReference>
<dbReference type="Gene3D" id="3.40.190.10">
    <property type="entry name" value="Periplasmic binding protein-like II"/>
    <property type="match status" value="2"/>
</dbReference>
<sequence>MTTPSPGAAPAPRHPDVDLRRLRVLAELDRRKTVSAAAAALHLTPSAVSQQLAALSKELGVRLTEPAGRRLRLTGAARIVLRHAEEIFTWTDRLHEAVAAWREGETGDVSVAGFATTLTPLILPAAALLKESRPQLRTTLAEVDPPVSFEMLADGRTDVVIAVESPVAPVSDPRFEKFPLMQEVFDVALPLGHRLEEAASLTLADLADEAWIFATAGMCQEIPLAACAAAGFTPRATHAIGDWEATFAAVRHGMGISLVPRLARSAARSGVVVKTFDDAPCRQVFAAVRAGDGSLPQVAAVVDALAQAAATARAQDGGEP</sequence>
<dbReference type="GO" id="GO:0003700">
    <property type="term" value="F:DNA-binding transcription factor activity"/>
    <property type="evidence" value="ECO:0007669"/>
    <property type="project" value="InterPro"/>
</dbReference>
<dbReference type="Proteomes" id="UP000270343">
    <property type="component" value="Unassembled WGS sequence"/>
</dbReference>
<dbReference type="CDD" id="cd00090">
    <property type="entry name" value="HTH_ARSR"/>
    <property type="match status" value="1"/>
</dbReference>
<dbReference type="SUPFAM" id="SSF46785">
    <property type="entry name" value="Winged helix' DNA-binding domain"/>
    <property type="match status" value="1"/>
</dbReference>